<evidence type="ECO:0000256" key="5">
    <source>
        <dbReference type="PIRSR" id="PIRSR000103-1"/>
    </source>
</evidence>
<dbReference type="Gene3D" id="1.10.1040.10">
    <property type="entry name" value="N-(1-d-carboxylethyl)-l-norvaline Dehydrogenase, domain 2"/>
    <property type="match status" value="1"/>
</dbReference>
<dbReference type="Pfam" id="PF00393">
    <property type="entry name" value="6PGD"/>
    <property type="match status" value="1"/>
</dbReference>
<dbReference type="InterPro" id="IPR006115">
    <property type="entry name" value="6PGDH_NADP-bd"/>
</dbReference>
<dbReference type="InterPro" id="IPR006184">
    <property type="entry name" value="6PGdom_BS"/>
</dbReference>
<sequence>MHPAPADERNSDVQLGMVGLGRMGGNMAERLRAAGHEVVGYANDGSGDVGSLDELVKALSAPRTLWLMIPAGEPTHSTVRSLADLLDEGDLVVDGGNSKFTDDTVHAELLDAHGIRYVDCGVSGGVWGRTEGYGLMAGGDPADIERMMPVFDALRPEGPREEGFVHAGPVGAGHYAKMVHNGVEYGLMQAYAEGYELLNAGGPVENVGAVMKAWSRGTVVRSWLLDLMVRALEDDPHLDRITGYAEDSGEGRWTVDEAILHAVPLPVISAALFARFASRQVDSPAMKAVAALRAQFGGHAVHKAGDAALEPPTGG</sequence>
<name>A0A2U1FFZ1_9PSEU</name>
<dbReference type="EMBL" id="QEKW01000004">
    <property type="protein sequence ID" value="PVZ10890.1"/>
    <property type="molecule type" value="Genomic_DNA"/>
</dbReference>
<dbReference type="PROSITE" id="PS00461">
    <property type="entry name" value="6PGD"/>
    <property type="match status" value="1"/>
</dbReference>
<dbReference type="GO" id="GO:0016054">
    <property type="term" value="P:organic acid catabolic process"/>
    <property type="evidence" value="ECO:0007669"/>
    <property type="project" value="UniProtKB-ARBA"/>
</dbReference>
<dbReference type="GO" id="GO:0019521">
    <property type="term" value="P:D-gluconate metabolic process"/>
    <property type="evidence" value="ECO:0007669"/>
    <property type="project" value="UniProtKB-KW"/>
</dbReference>
<proteinExistence type="inferred from homology"/>
<comment type="similarity">
    <text evidence="1">Belongs to the 6-phosphogluconate dehydrogenase family.</text>
</comment>
<organism evidence="7 8">
    <name type="scientific">Actinomycetospora cinnamomea</name>
    <dbReference type="NCBI Taxonomy" id="663609"/>
    <lineage>
        <taxon>Bacteria</taxon>
        <taxon>Bacillati</taxon>
        <taxon>Actinomycetota</taxon>
        <taxon>Actinomycetes</taxon>
        <taxon>Pseudonocardiales</taxon>
        <taxon>Pseudonocardiaceae</taxon>
        <taxon>Actinomycetospora</taxon>
    </lineage>
</organism>
<dbReference type="InterPro" id="IPR013328">
    <property type="entry name" value="6PGD_dom2"/>
</dbReference>
<dbReference type="InterPro" id="IPR002204">
    <property type="entry name" value="3-OH-isobutyrate_DH-rel_CS"/>
</dbReference>
<evidence type="ECO:0000313" key="8">
    <source>
        <dbReference type="Proteomes" id="UP000245639"/>
    </source>
</evidence>
<reference evidence="7 8" key="1">
    <citation type="submission" date="2018-04" db="EMBL/GenBank/DDBJ databases">
        <title>Genomic Encyclopedia of Type Strains, Phase IV (KMG-IV): sequencing the most valuable type-strain genomes for metagenomic binning, comparative biology and taxonomic classification.</title>
        <authorList>
            <person name="Goeker M."/>
        </authorList>
    </citation>
    <scope>NUCLEOTIDE SEQUENCE [LARGE SCALE GENOMIC DNA]</scope>
    <source>
        <strain evidence="7 8">DSM 45771</strain>
    </source>
</reference>
<evidence type="ECO:0000259" key="6">
    <source>
        <dbReference type="SMART" id="SM01350"/>
    </source>
</evidence>
<dbReference type="Gene3D" id="3.40.50.720">
    <property type="entry name" value="NAD(P)-binding Rossmann-like Domain"/>
    <property type="match status" value="1"/>
</dbReference>
<comment type="similarity">
    <text evidence="2">Belongs to the HIBADH-related family.</text>
</comment>
<evidence type="ECO:0000256" key="1">
    <source>
        <dbReference type="ARBA" id="ARBA00008419"/>
    </source>
</evidence>
<evidence type="ECO:0000256" key="4">
    <source>
        <dbReference type="ARBA" id="ARBA00023064"/>
    </source>
</evidence>
<dbReference type="AlphaFoldDB" id="A0A2U1FFZ1"/>
<dbReference type="GO" id="GO:0050661">
    <property type="term" value="F:NADP binding"/>
    <property type="evidence" value="ECO:0007669"/>
    <property type="project" value="InterPro"/>
</dbReference>
<dbReference type="NCBIfam" id="TIGR00872">
    <property type="entry name" value="gnd_rel"/>
    <property type="match status" value="1"/>
</dbReference>
<dbReference type="SUPFAM" id="SSF51735">
    <property type="entry name" value="NAD(P)-binding Rossmann-fold domains"/>
    <property type="match status" value="1"/>
</dbReference>
<evidence type="ECO:0000256" key="3">
    <source>
        <dbReference type="ARBA" id="ARBA00023002"/>
    </source>
</evidence>
<feature type="domain" description="6-phosphogluconate dehydrogenase C-terminal" evidence="6">
    <location>
        <begin position="173"/>
        <end position="307"/>
    </location>
</feature>
<dbReference type="PANTHER" id="PTHR11811">
    <property type="entry name" value="6-PHOSPHOGLUCONATE DEHYDROGENASE"/>
    <property type="match status" value="1"/>
</dbReference>
<dbReference type="NCBIfam" id="NF007161">
    <property type="entry name" value="PRK09599.1"/>
    <property type="match status" value="1"/>
</dbReference>
<dbReference type="Pfam" id="PF03446">
    <property type="entry name" value="NAD_binding_2"/>
    <property type="match status" value="1"/>
</dbReference>
<feature type="active site" evidence="5">
    <location>
        <position position="177"/>
    </location>
</feature>
<dbReference type="InterPro" id="IPR015815">
    <property type="entry name" value="HIBADH-related"/>
</dbReference>
<dbReference type="InterPro" id="IPR006114">
    <property type="entry name" value="6PGDH_C"/>
</dbReference>
<keyword evidence="3" id="KW-0560">Oxidoreductase</keyword>
<dbReference type="InterPro" id="IPR006183">
    <property type="entry name" value="Pgluconate_DH"/>
</dbReference>
<evidence type="ECO:0000313" key="7">
    <source>
        <dbReference type="EMBL" id="PVZ10890.1"/>
    </source>
</evidence>
<dbReference type="PRINTS" id="PR00076">
    <property type="entry name" value="6PGDHDRGNASE"/>
</dbReference>
<dbReference type="SUPFAM" id="SSF48179">
    <property type="entry name" value="6-phosphogluconate dehydrogenase C-terminal domain-like"/>
    <property type="match status" value="1"/>
</dbReference>
<dbReference type="Proteomes" id="UP000245639">
    <property type="component" value="Unassembled WGS sequence"/>
</dbReference>
<gene>
    <name evidence="7" type="ORF">C8D89_104103</name>
</gene>
<dbReference type="PROSITE" id="PS00895">
    <property type="entry name" value="3_HYDROXYISOBUT_DH"/>
    <property type="match status" value="1"/>
</dbReference>
<protein>
    <submittedName>
        <fullName evidence="7">6-phosphogluconate dehydrogenase</fullName>
    </submittedName>
</protein>
<dbReference type="InterPro" id="IPR036291">
    <property type="entry name" value="NAD(P)-bd_dom_sf"/>
</dbReference>
<dbReference type="SMART" id="SM01350">
    <property type="entry name" value="6PGD"/>
    <property type="match status" value="1"/>
</dbReference>
<accession>A0A2U1FFZ1</accession>
<comment type="caution">
    <text evidence="7">The sequence shown here is derived from an EMBL/GenBank/DDBJ whole genome shotgun (WGS) entry which is preliminary data.</text>
</comment>
<keyword evidence="4" id="KW-0311">Gluconate utilization</keyword>
<dbReference type="GO" id="GO:0006098">
    <property type="term" value="P:pentose-phosphate shunt"/>
    <property type="evidence" value="ECO:0007669"/>
    <property type="project" value="InterPro"/>
</dbReference>
<dbReference type="InterPro" id="IPR004849">
    <property type="entry name" value="6DGDH_YqeC"/>
</dbReference>
<dbReference type="PIRSF" id="PIRSF000103">
    <property type="entry name" value="HIBADH"/>
    <property type="match status" value="1"/>
</dbReference>
<dbReference type="GO" id="GO:0004616">
    <property type="term" value="F:phosphogluconate dehydrogenase (decarboxylating) activity"/>
    <property type="evidence" value="ECO:0007669"/>
    <property type="project" value="InterPro"/>
</dbReference>
<evidence type="ECO:0000256" key="2">
    <source>
        <dbReference type="ARBA" id="ARBA00009080"/>
    </source>
</evidence>
<dbReference type="InterPro" id="IPR008927">
    <property type="entry name" value="6-PGluconate_DH-like_C_sf"/>
</dbReference>
<keyword evidence="8" id="KW-1185">Reference proteome</keyword>